<dbReference type="PROSITE" id="PS50206">
    <property type="entry name" value="RHODANESE_3"/>
    <property type="match status" value="1"/>
</dbReference>
<comment type="caution">
    <text evidence="2">The sequence shown here is derived from an EMBL/GenBank/DDBJ whole genome shotgun (WGS) entry which is preliminary data.</text>
</comment>
<feature type="domain" description="Rhodanese" evidence="1">
    <location>
        <begin position="19"/>
        <end position="107"/>
    </location>
</feature>
<dbReference type="AlphaFoldDB" id="A0A8J3E1N0"/>
<dbReference type="InterPro" id="IPR001763">
    <property type="entry name" value="Rhodanese-like_dom"/>
</dbReference>
<reference evidence="2" key="2">
    <citation type="submission" date="2020-09" db="EMBL/GenBank/DDBJ databases">
        <authorList>
            <person name="Sun Q."/>
            <person name="Zhou Y."/>
        </authorList>
    </citation>
    <scope>NUCLEOTIDE SEQUENCE</scope>
    <source>
        <strain evidence="2">CGMCC 1.15725</strain>
    </source>
</reference>
<proteinExistence type="predicted"/>
<gene>
    <name evidence="2" type="ORF">GCM10011611_19050</name>
</gene>
<evidence type="ECO:0000313" key="2">
    <source>
        <dbReference type="EMBL" id="GGF13534.1"/>
    </source>
</evidence>
<dbReference type="Gene3D" id="3.40.250.10">
    <property type="entry name" value="Rhodanese-like domain"/>
    <property type="match status" value="1"/>
</dbReference>
<dbReference type="SMART" id="SM00450">
    <property type="entry name" value="RHOD"/>
    <property type="match status" value="1"/>
</dbReference>
<keyword evidence="3" id="KW-1185">Reference proteome</keyword>
<dbReference type="EMBL" id="BMJQ01000004">
    <property type="protein sequence ID" value="GGF13534.1"/>
    <property type="molecule type" value="Genomic_DNA"/>
</dbReference>
<name>A0A8J3E1N0_9PROT</name>
<dbReference type="PANTHER" id="PTHR43031:SF17">
    <property type="entry name" value="SULFURTRANSFERASE YTWF-RELATED"/>
    <property type="match status" value="1"/>
</dbReference>
<reference evidence="2" key="1">
    <citation type="journal article" date="2014" name="Int. J. Syst. Evol. Microbiol.">
        <title>Complete genome sequence of Corynebacterium casei LMG S-19264T (=DSM 44701T), isolated from a smear-ripened cheese.</title>
        <authorList>
            <consortium name="US DOE Joint Genome Institute (JGI-PGF)"/>
            <person name="Walter F."/>
            <person name="Albersmeier A."/>
            <person name="Kalinowski J."/>
            <person name="Ruckert C."/>
        </authorList>
    </citation>
    <scope>NUCLEOTIDE SEQUENCE</scope>
    <source>
        <strain evidence="2">CGMCC 1.15725</strain>
    </source>
</reference>
<evidence type="ECO:0000313" key="3">
    <source>
        <dbReference type="Proteomes" id="UP000646365"/>
    </source>
</evidence>
<sequence length="109" mass="12155">MTDQPVSVTVAELDRRRRAGEALVILDVRESWELEIARFPDALTIPLMSLPARVGEVPTDRPVVVVCHHGMRSYQAMSWLRQNGVANAINLDGGIDAWAREIEPTMGVY</sequence>
<protein>
    <submittedName>
        <fullName evidence="2">Rhodanese-like domain-containing protein</fullName>
    </submittedName>
</protein>
<organism evidence="2 3">
    <name type="scientific">Aliidongia dinghuensis</name>
    <dbReference type="NCBI Taxonomy" id="1867774"/>
    <lineage>
        <taxon>Bacteria</taxon>
        <taxon>Pseudomonadati</taxon>
        <taxon>Pseudomonadota</taxon>
        <taxon>Alphaproteobacteria</taxon>
        <taxon>Rhodospirillales</taxon>
        <taxon>Dongiaceae</taxon>
        <taxon>Aliidongia</taxon>
    </lineage>
</organism>
<evidence type="ECO:0000259" key="1">
    <source>
        <dbReference type="PROSITE" id="PS50206"/>
    </source>
</evidence>
<dbReference type="SUPFAM" id="SSF52821">
    <property type="entry name" value="Rhodanese/Cell cycle control phosphatase"/>
    <property type="match status" value="1"/>
</dbReference>
<accession>A0A8J3E1N0</accession>
<dbReference type="InterPro" id="IPR050229">
    <property type="entry name" value="GlpE_sulfurtransferase"/>
</dbReference>
<dbReference type="RefSeq" id="WP_189044959.1">
    <property type="nucleotide sequence ID" value="NZ_BMJQ01000004.1"/>
</dbReference>
<dbReference type="Proteomes" id="UP000646365">
    <property type="component" value="Unassembled WGS sequence"/>
</dbReference>
<dbReference type="InterPro" id="IPR036873">
    <property type="entry name" value="Rhodanese-like_dom_sf"/>
</dbReference>
<dbReference type="PANTHER" id="PTHR43031">
    <property type="entry name" value="FAD-DEPENDENT OXIDOREDUCTASE"/>
    <property type="match status" value="1"/>
</dbReference>
<dbReference type="Pfam" id="PF00581">
    <property type="entry name" value="Rhodanese"/>
    <property type="match status" value="1"/>
</dbReference>